<evidence type="ECO:0000313" key="7">
    <source>
        <dbReference type="EMBL" id="SNX73840.1"/>
    </source>
</evidence>
<comment type="subcellular location">
    <subcellularLocation>
        <location evidence="2">Secreted</location>
    </subcellularLocation>
</comment>
<sequence length="516" mass="57477">MIDGWTGVLVWLALAAAVVAALSALTFHSWRRFARKARGPVTLALPKTGPATALDRIFAPIEAAHPGRSGLLALIENRDAYAARALSARMAGRSLDLMYYIWRTDLTGWLLIEELLAAAERGVRVRLLLDDVNVQGFDRAFLALNQHPNVEVRLFNPTRNRGHIARRSFEMLLGLSRFNRRMHNKAWIADGRLAIVGGRNVGDTYYDAVESGGPMSRDADVMLAGPVVTEVEGLFDSYWNLGLALPILTLWPGFKVNMTAFRRRMARHNRSGAARSFVARTMHGRDGAALFTGRLRWTDRVALLADPPDKALGHRSGPWMTDAINTLLREAKQEVRLVTPYFVPGNDGCDLLAGLARRGVRLSVMTNALSVTDMVLVHGAYRHYRLPLLQAGARLFEFGPLPRPTGRRDLLHTKVFLIDGRQAVVGSLNFDLRSAFMNTELGVLFEEPEVFAELSAMFDRETAPDQAHRLSLASGRLCWSVIRGETDELVRFEPDSPMRLRAVSWVVGHLPIQSYL</sequence>
<dbReference type="EMBL" id="OAOQ01000017">
    <property type="protein sequence ID" value="SNX73840.1"/>
    <property type="molecule type" value="Genomic_DNA"/>
</dbReference>
<dbReference type="CDD" id="cd09113">
    <property type="entry name" value="PLDc_ymdC_like_2"/>
    <property type="match status" value="1"/>
</dbReference>
<evidence type="ECO:0000313" key="8">
    <source>
        <dbReference type="Proteomes" id="UP000219467"/>
    </source>
</evidence>
<dbReference type="PANTHER" id="PTHR21248:SF12">
    <property type="entry name" value="CARDIOLIPIN SYNTHASE C"/>
    <property type="match status" value="1"/>
</dbReference>
<organism evidence="7 8">
    <name type="scientific">Cereibacter ovatus</name>
    <dbReference type="NCBI Taxonomy" id="439529"/>
    <lineage>
        <taxon>Bacteria</taxon>
        <taxon>Pseudomonadati</taxon>
        <taxon>Pseudomonadota</taxon>
        <taxon>Alphaproteobacteria</taxon>
        <taxon>Rhodobacterales</taxon>
        <taxon>Paracoccaceae</taxon>
        <taxon>Cereibacter</taxon>
    </lineage>
</organism>
<name>A0A285D201_9RHOB</name>
<keyword evidence="8" id="KW-1185">Reference proteome</keyword>
<evidence type="ECO:0000259" key="6">
    <source>
        <dbReference type="PROSITE" id="PS50035"/>
    </source>
</evidence>
<reference evidence="8" key="1">
    <citation type="submission" date="2017-08" db="EMBL/GenBank/DDBJ databases">
        <authorList>
            <person name="Varghese N."/>
            <person name="Submissions S."/>
        </authorList>
    </citation>
    <scope>NUCLEOTIDE SEQUENCE [LARGE SCALE GENOMIC DNA]</scope>
    <source>
        <strain evidence="8">JA234</strain>
    </source>
</reference>
<feature type="domain" description="PLD phosphodiesterase" evidence="6">
    <location>
        <begin position="407"/>
        <end position="434"/>
    </location>
</feature>
<evidence type="ECO:0000256" key="1">
    <source>
        <dbReference type="ARBA" id="ARBA00003145"/>
    </source>
</evidence>
<dbReference type="GO" id="GO:0005576">
    <property type="term" value="C:extracellular region"/>
    <property type="evidence" value="ECO:0007669"/>
    <property type="project" value="UniProtKB-SubCell"/>
</dbReference>
<dbReference type="CDD" id="cd09111">
    <property type="entry name" value="PLDc_ymdC_like_1"/>
    <property type="match status" value="1"/>
</dbReference>
<dbReference type="SUPFAM" id="SSF56024">
    <property type="entry name" value="Phospholipase D/nuclease"/>
    <property type="match status" value="2"/>
</dbReference>
<dbReference type="OrthoDB" id="9814092at2"/>
<gene>
    <name evidence="7" type="ORF">SAMN05878503_11739</name>
</gene>
<dbReference type="Gene3D" id="3.30.870.10">
    <property type="entry name" value="Endonuclease Chain A"/>
    <property type="match status" value="2"/>
</dbReference>
<evidence type="ECO:0000256" key="3">
    <source>
        <dbReference type="ARBA" id="ARBA00018392"/>
    </source>
</evidence>
<dbReference type="Proteomes" id="UP000219467">
    <property type="component" value="Unassembled WGS sequence"/>
</dbReference>
<accession>A0A285D201</accession>
<protein>
    <recommendedName>
        <fullName evidence="3">Phospholipase D</fullName>
    </recommendedName>
    <alternativeName>
        <fullName evidence="5">Choline phosphatase</fullName>
    </alternativeName>
</protein>
<dbReference type="InterPro" id="IPR001736">
    <property type="entry name" value="PLipase_D/transphosphatidylase"/>
</dbReference>
<dbReference type="PANTHER" id="PTHR21248">
    <property type="entry name" value="CARDIOLIPIN SYNTHASE"/>
    <property type="match status" value="1"/>
</dbReference>
<feature type="domain" description="PLD phosphodiesterase" evidence="6">
    <location>
        <begin position="178"/>
        <end position="205"/>
    </location>
</feature>
<dbReference type="AlphaFoldDB" id="A0A285D201"/>
<dbReference type="GO" id="GO:0032049">
    <property type="term" value="P:cardiolipin biosynthetic process"/>
    <property type="evidence" value="ECO:0007669"/>
    <property type="project" value="UniProtKB-ARBA"/>
</dbReference>
<dbReference type="Pfam" id="PF13091">
    <property type="entry name" value="PLDc_2"/>
    <property type="match status" value="2"/>
</dbReference>
<dbReference type="GO" id="GO:0030572">
    <property type="term" value="F:phosphatidyltransferase activity"/>
    <property type="evidence" value="ECO:0007669"/>
    <property type="project" value="UniProtKB-ARBA"/>
</dbReference>
<dbReference type="RefSeq" id="WP_097031432.1">
    <property type="nucleotide sequence ID" value="NZ_OAOQ01000017.1"/>
</dbReference>
<evidence type="ECO:0000256" key="4">
    <source>
        <dbReference type="ARBA" id="ARBA00022525"/>
    </source>
</evidence>
<evidence type="ECO:0000256" key="2">
    <source>
        <dbReference type="ARBA" id="ARBA00004613"/>
    </source>
</evidence>
<evidence type="ECO:0000256" key="5">
    <source>
        <dbReference type="ARBA" id="ARBA00029594"/>
    </source>
</evidence>
<keyword evidence="4" id="KW-0964">Secreted</keyword>
<comment type="function">
    <text evidence="1">Could be a virulence factor.</text>
</comment>
<dbReference type="PROSITE" id="PS50035">
    <property type="entry name" value="PLD"/>
    <property type="match status" value="2"/>
</dbReference>
<dbReference type="InterPro" id="IPR025202">
    <property type="entry name" value="PLD-like_dom"/>
</dbReference>
<proteinExistence type="predicted"/>
<dbReference type="SMART" id="SM00155">
    <property type="entry name" value="PLDc"/>
    <property type="match status" value="2"/>
</dbReference>